<keyword evidence="1" id="KW-0472">Membrane</keyword>
<proteinExistence type="predicted"/>
<dbReference type="Proteomes" id="UP000466431">
    <property type="component" value="Chromosome"/>
</dbReference>
<dbReference type="AlphaFoldDB" id="A0A7I7RND2"/>
<protein>
    <recommendedName>
        <fullName evidence="4">DUF1772 domain-containing protein</fullName>
    </recommendedName>
</protein>
<evidence type="ECO:0008006" key="4">
    <source>
        <dbReference type="Google" id="ProtNLM"/>
    </source>
</evidence>
<keyword evidence="1" id="KW-0812">Transmembrane</keyword>
<gene>
    <name evidence="2" type="ORF">MCEL_41250</name>
</gene>
<organism evidence="2 3">
    <name type="scientific">Mycolicibacterium celeriflavum</name>
    <name type="common">Mycobacterium celeriflavum</name>
    <dbReference type="NCBI Taxonomy" id="1249101"/>
    <lineage>
        <taxon>Bacteria</taxon>
        <taxon>Bacillati</taxon>
        <taxon>Actinomycetota</taxon>
        <taxon>Actinomycetes</taxon>
        <taxon>Mycobacteriales</taxon>
        <taxon>Mycobacteriaceae</taxon>
        <taxon>Mycolicibacterium</taxon>
    </lineage>
</organism>
<accession>A0A7I7RND2</accession>
<dbReference type="KEGG" id="mcee:MCEL_41250"/>
<feature type="transmembrane region" description="Helical" evidence="1">
    <location>
        <begin position="54"/>
        <end position="74"/>
    </location>
</feature>
<evidence type="ECO:0000256" key="1">
    <source>
        <dbReference type="SAM" id="Phobius"/>
    </source>
</evidence>
<sequence>MMWTPTLVLIAATTLVAAVLLGGGLYETVVIDPAWPKRPGIIQSRNGGISRRRFWIPAHTVFEVLLIVALVAAWSEADVRAALLVALVSHAVMRAWSLIDFVPKAMAFERTDPAEVDEAAAVRWTRRSLVRLPLDLVTCGAMLAALAVA</sequence>
<feature type="transmembrane region" description="Helical" evidence="1">
    <location>
        <begin position="81"/>
        <end position="99"/>
    </location>
</feature>
<evidence type="ECO:0000313" key="2">
    <source>
        <dbReference type="EMBL" id="BBY45830.1"/>
    </source>
</evidence>
<keyword evidence="3" id="KW-1185">Reference proteome</keyword>
<evidence type="ECO:0000313" key="3">
    <source>
        <dbReference type="Proteomes" id="UP000466431"/>
    </source>
</evidence>
<dbReference type="EMBL" id="AP022591">
    <property type="protein sequence ID" value="BBY45830.1"/>
    <property type="molecule type" value="Genomic_DNA"/>
</dbReference>
<keyword evidence="1" id="KW-1133">Transmembrane helix</keyword>
<reference evidence="2 3" key="1">
    <citation type="journal article" date="2019" name="Emerg. Microbes Infect.">
        <title>Comprehensive subspecies identification of 175 nontuberculous mycobacteria species based on 7547 genomic profiles.</title>
        <authorList>
            <person name="Matsumoto Y."/>
            <person name="Kinjo T."/>
            <person name="Motooka D."/>
            <person name="Nabeya D."/>
            <person name="Jung N."/>
            <person name="Uechi K."/>
            <person name="Horii T."/>
            <person name="Iida T."/>
            <person name="Fujita J."/>
            <person name="Nakamura S."/>
        </authorList>
    </citation>
    <scope>NUCLEOTIDE SEQUENCE [LARGE SCALE GENOMIC DNA]</scope>
    <source>
        <strain evidence="2 3">JCM 18439</strain>
    </source>
</reference>
<name>A0A7I7RND2_MYCCF</name>